<dbReference type="Pfam" id="PF22910">
    <property type="entry name" value="EDR4-like_1st"/>
    <property type="match status" value="1"/>
</dbReference>
<evidence type="ECO:0008006" key="6">
    <source>
        <dbReference type="Google" id="ProtNLM"/>
    </source>
</evidence>
<reference evidence="4 5" key="1">
    <citation type="journal article" date="2021" name="Commun. Biol.">
        <title>The genome of Shorea leprosula (Dipterocarpaceae) highlights the ecological relevance of drought in aseasonal tropical rainforests.</title>
        <authorList>
            <person name="Ng K.K.S."/>
            <person name="Kobayashi M.J."/>
            <person name="Fawcett J.A."/>
            <person name="Hatakeyama M."/>
            <person name="Paape T."/>
            <person name="Ng C.H."/>
            <person name="Ang C.C."/>
            <person name="Tnah L.H."/>
            <person name="Lee C.T."/>
            <person name="Nishiyama T."/>
            <person name="Sese J."/>
            <person name="O'Brien M.J."/>
            <person name="Copetti D."/>
            <person name="Mohd Noor M.I."/>
            <person name="Ong R.C."/>
            <person name="Putra M."/>
            <person name="Sireger I.Z."/>
            <person name="Indrioko S."/>
            <person name="Kosugi Y."/>
            <person name="Izuno A."/>
            <person name="Isagi Y."/>
            <person name="Lee S.L."/>
            <person name="Shimizu K.K."/>
        </authorList>
    </citation>
    <scope>NUCLEOTIDE SEQUENCE [LARGE SCALE GENOMIC DNA]</scope>
    <source>
        <strain evidence="4">214</strain>
    </source>
</reference>
<evidence type="ECO:0000259" key="3">
    <source>
        <dbReference type="Pfam" id="PF22910"/>
    </source>
</evidence>
<sequence>MVESTKVRLVRCPKCENLLQELPNFSVYQCGGCGAVLRAKNKNAEAVGTSKKSEGERVEGVSTKSQISSEKGTVVLSDVSGTDVRSNDGALKCDQRETEKNDVACAERCSGEAEVTYDKMAVENGHDLSGSKDQLSNAITRQNGDLNSQFGFASESQRLGRMSDLRAGGQEDMEGLRRIPRTVVEDVRFSTSKHPEEGPSNNCSDYSHRNLNDLDGGASRVLLEQDPADLLRMLDELKKQLIQSCDVAHSPKEKVTIDGRAVPPEPYACADSWFPSVSSGVDKASVPFFGPDKHAAGRPYFGNYQAPFPYAAGHDMPRHALYPPMHNPNLVPGYEDPFGSQIFRRTPKQLPGEYQQQPSHPFFSREFVDSNQDPFIPYQPNAVLHQPSSSCFHCYDKNQRVSAPVPPSAISNKRYPDVSGNPMLYHLENRRAFGSYHHNTLTVMPPLNAHGTQAHARCPSDINSGLGGFVPCRPQRAVVARGGHHCRPVAGGAPFLLCHSCFELIQLPRKVQLVAENEQKLCCGSCSTVISFTVVGKKLILRDHADTNGNSAVVHDNSSEVVKESTSDFQGHVSGIAANFSTDDYDNSAYDFQSMGRDPISLSAGQDLNSVNPQEFQSFGSSSPTSTSEDENSPNVLTASRKDINPVQMQVKPTLTPPLPGSPLLDHFDYSSNNHVVNRFGNGNQSSRSDQEKVVSNKITTRQNSLNEASLATEMEVLSKGYANSGIYQDSGDATREDYQSKTTKGSGSFFSNIIKKSFKDKLNVSVNGYPIPDRMVKKAEKMAGPIQPGKYWYDFRAGFWGVMGGPCLGIIPPFIEEFNYQMPENCAGGNTGVFVNGRELHKNDLDLLASRGLPTDRDRSYIIEISGRVLDEDTGKELDSLCKLAPTVEKVRHGFGMKVPRATA</sequence>
<feature type="region of interest" description="Disordered" evidence="1">
    <location>
        <begin position="601"/>
        <end position="647"/>
    </location>
</feature>
<evidence type="ECO:0000259" key="2">
    <source>
        <dbReference type="Pfam" id="PF11331"/>
    </source>
</evidence>
<dbReference type="EMBL" id="BPVZ01000002">
    <property type="protein sequence ID" value="GKU87974.1"/>
    <property type="molecule type" value="Genomic_DNA"/>
</dbReference>
<dbReference type="InterPro" id="IPR055126">
    <property type="entry name" value="EDR4-like_N"/>
</dbReference>
<dbReference type="GO" id="GO:1900150">
    <property type="term" value="P:regulation of defense response to fungus"/>
    <property type="evidence" value="ECO:0007669"/>
    <property type="project" value="InterPro"/>
</dbReference>
<proteinExistence type="predicted"/>
<dbReference type="Proteomes" id="UP001054252">
    <property type="component" value="Unassembled WGS sequence"/>
</dbReference>
<dbReference type="PANTHER" id="PTHR31105">
    <property type="entry name" value="EXTRA-LARGE G-PROTEIN-LIKE"/>
    <property type="match status" value="1"/>
</dbReference>
<gene>
    <name evidence="4" type="ORF">SLEP1_g2296</name>
</gene>
<feature type="domain" description="Enhanced disease resistance 4-like N-terminal" evidence="3">
    <location>
        <begin position="6"/>
        <end position="39"/>
    </location>
</feature>
<dbReference type="InterPro" id="IPR040244">
    <property type="entry name" value="EDR4-like"/>
</dbReference>
<evidence type="ECO:0000313" key="4">
    <source>
        <dbReference type="EMBL" id="GKU87974.1"/>
    </source>
</evidence>
<dbReference type="Pfam" id="PF11331">
    <property type="entry name" value="Zn_ribbon_12"/>
    <property type="match status" value="1"/>
</dbReference>
<dbReference type="InterPro" id="IPR021480">
    <property type="entry name" value="Zinc_ribbon_12"/>
</dbReference>
<keyword evidence="5" id="KW-1185">Reference proteome</keyword>
<dbReference type="PANTHER" id="PTHR31105:SF58">
    <property type="entry name" value="G-LIKE PROTEIN, PUTATIVE (DUF3133)-RELATED"/>
    <property type="match status" value="1"/>
</dbReference>
<name>A0AAV5HQT1_9ROSI</name>
<comment type="caution">
    <text evidence="4">The sequence shown here is derived from an EMBL/GenBank/DDBJ whole genome shotgun (WGS) entry which is preliminary data.</text>
</comment>
<organism evidence="4 5">
    <name type="scientific">Rubroshorea leprosula</name>
    <dbReference type="NCBI Taxonomy" id="152421"/>
    <lineage>
        <taxon>Eukaryota</taxon>
        <taxon>Viridiplantae</taxon>
        <taxon>Streptophyta</taxon>
        <taxon>Embryophyta</taxon>
        <taxon>Tracheophyta</taxon>
        <taxon>Spermatophyta</taxon>
        <taxon>Magnoliopsida</taxon>
        <taxon>eudicotyledons</taxon>
        <taxon>Gunneridae</taxon>
        <taxon>Pentapetalae</taxon>
        <taxon>rosids</taxon>
        <taxon>malvids</taxon>
        <taxon>Malvales</taxon>
        <taxon>Dipterocarpaceae</taxon>
        <taxon>Rubroshorea</taxon>
    </lineage>
</organism>
<evidence type="ECO:0000313" key="5">
    <source>
        <dbReference type="Proteomes" id="UP001054252"/>
    </source>
</evidence>
<feature type="compositionally biased region" description="Polar residues" evidence="1">
    <location>
        <begin position="603"/>
        <end position="620"/>
    </location>
</feature>
<accession>A0AAV5HQT1</accession>
<dbReference type="AlphaFoldDB" id="A0AAV5HQT1"/>
<protein>
    <recommendedName>
        <fullName evidence="6">Zinc-ribbon domain-containing protein</fullName>
    </recommendedName>
</protein>
<evidence type="ECO:0000256" key="1">
    <source>
        <dbReference type="SAM" id="MobiDB-lite"/>
    </source>
</evidence>
<feature type="domain" description="Probable zinc-ribbon" evidence="2">
    <location>
        <begin position="490"/>
        <end position="534"/>
    </location>
</feature>